<accession>A0AA85J2Z3</accession>
<organism evidence="2 3">
    <name type="scientific">Trichobilharzia regenti</name>
    <name type="common">Nasal bird schistosome</name>
    <dbReference type="NCBI Taxonomy" id="157069"/>
    <lineage>
        <taxon>Eukaryota</taxon>
        <taxon>Metazoa</taxon>
        <taxon>Spiralia</taxon>
        <taxon>Lophotrochozoa</taxon>
        <taxon>Platyhelminthes</taxon>
        <taxon>Trematoda</taxon>
        <taxon>Digenea</taxon>
        <taxon>Strigeidida</taxon>
        <taxon>Schistosomatoidea</taxon>
        <taxon>Schistosomatidae</taxon>
        <taxon>Trichobilharzia</taxon>
    </lineage>
</organism>
<sequence length="54" mass="5472">TAPRLVPGPVPDNSPISSDVPEVAPTAGGYSDFIIALALSAGVCVLFVGLIYIM</sequence>
<keyword evidence="1" id="KW-0472">Membrane</keyword>
<dbReference type="AlphaFoldDB" id="A0AA85J2Z3"/>
<reference evidence="2" key="1">
    <citation type="submission" date="2022-06" db="EMBL/GenBank/DDBJ databases">
        <authorList>
            <person name="Berger JAMES D."/>
            <person name="Berger JAMES D."/>
        </authorList>
    </citation>
    <scope>NUCLEOTIDE SEQUENCE [LARGE SCALE GENOMIC DNA]</scope>
</reference>
<feature type="transmembrane region" description="Helical" evidence="1">
    <location>
        <begin position="33"/>
        <end position="53"/>
    </location>
</feature>
<name>A0AA85J2Z3_TRIRE</name>
<evidence type="ECO:0000256" key="1">
    <source>
        <dbReference type="SAM" id="Phobius"/>
    </source>
</evidence>
<evidence type="ECO:0000313" key="2">
    <source>
        <dbReference type="Proteomes" id="UP000050795"/>
    </source>
</evidence>
<evidence type="ECO:0000313" key="3">
    <source>
        <dbReference type="WBParaSite" id="TREG1_138480.1"/>
    </source>
</evidence>
<keyword evidence="2" id="KW-1185">Reference proteome</keyword>
<keyword evidence="1" id="KW-1133">Transmembrane helix</keyword>
<dbReference type="Proteomes" id="UP000050795">
    <property type="component" value="Unassembled WGS sequence"/>
</dbReference>
<keyword evidence="1" id="KW-0812">Transmembrane</keyword>
<dbReference type="WBParaSite" id="TREG1_138480.1">
    <property type="protein sequence ID" value="TREG1_138480.1"/>
    <property type="gene ID" value="TREG1_138480"/>
</dbReference>
<proteinExistence type="predicted"/>
<reference evidence="3" key="2">
    <citation type="submission" date="2023-11" db="UniProtKB">
        <authorList>
            <consortium name="WormBaseParasite"/>
        </authorList>
    </citation>
    <scope>IDENTIFICATION</scope>
</reference>
<protein>
    <submittedName>
        <fullName evidence="3">Uncharacterized protein</fullName>
    </submittedName>
</protein>